<keyword evidence="2" id="KW-1185">Reference proteome</keyword>
<accession>A0AAV4XI71</accession>
<sequence length="81" mass="9374">MAVRGKVGRNGHNREEWLARDGMAKIEGRNGRWRAGMAIIRGRKGPVEGWEWPNRGKEWLRKREGLYITGMMATLARRNGR</sequence>
<gene>
    <name evidence="1" type="ORF">CEXT_323701</name>
</gene>
<dbReference type="EMBL" id="BPLR01000443">
    <property type="protein sequence ID" value="GIY94857.1"/>
    <property type="molecule type" value="Genomic_DNA"/>
</dbReference>
<name>A0AAV4XI71_CAEEX</name>
<evidence type="ECO:0000313" key="1">
    <source>
        <dbReference type="EMBL" id="GIY94857.1"/>
    </source>
</evidence>
<comment type="caution">
    <text evidence="1">The sequence shown here is derived from an EMBL/GenBank/DDBJ whole genome shotgun (WGS) entry which is preliminary data.</text>
</comment>
<dbReference type="Proteomes" id="UP001054945">
    <property type="component" value="Unassembled WGS sequence"/>
</dbReference>
<proteinExistence type="predicted"/>
<organism evidence="1 2">
    <name type="scientific">Caerostris extrusa</name>
    <name type="common">Bark spider</name>
    <name type="synonym">Caerostris bankana</name>
    <dbReference type="NCBI Taxonomy" id="172846"/>
    <lineage>
        <taxon>Eukaryota</taxon>
        <taxon>Metazoa</taxon>
        <taxon>Ecdysozoa</taxon>
        <taxon>Arthropoda</taxon>
        <taxon>Chelicerata</taxon>
        <taxon>Arachnida</taxon>
        <taxon>Araneae</taxon>
        <taxon>Araneomorphae</taxon>
        <taxon>Entelegynae</taxon>
        <taxon>Araneoidea</taxon>
        <taxon>Araneidae</taxon>
        <taxon>Caerostris</taxon>
    </lineage>
</organism>
<dbReference type="AlphaFoldDB" id="A0AAV4XI71"/>
<reference evidence="1 2" key="1">
    <citation type="submission" date="2021-06" db="EMBL/GenBank/DDBJ databases">
        <title>Caerostris extrusa draft genome.</title>
        <authorList>
            <person name="Kono N."/>
            <person name="Arakawa K."/>
        </authorList>
    </citation>
    <scope>NUCLEOTIDE SEQUENCE [LARGE SCALE GENOMIC DNA]</scope>
</reference>
<evidence type="ECO:0000313" key="2">
    <source>
        <dbReference type="Proteomes" id="UP001054945"/>
    </source>
</evidence>
<protein>
    <submittedName>
        <fullName evidence="1">Uncharacterized protein</fullName>
    </submittedName>
</protein>